<proteinExistence type="predicted"/>
<protein>
    <submittedName>
        <fullName evidence="1">Uncharacterized protein</fullName>
    </submittedName>
</protein>
<reference evidence="1" key="1">
    <citation type="submission" date="2015-07" db="EMBL/GenBank/DDBJ databases">
        <title>MeaNS - Measles Nucleotide Surveillance Program.</title>
        <authorList>
            <person name="Tran T."/>
            <person name="Druce J."/>
        </authorList>
    </citation>
    <scope>NUCLEOTIDE SEQUENCE</scope>
    <source>
        <strain evidence="1">UCB-OBI-ISO-001</strain>
        <tissue evidence="1">Gonad</tissue>
    </source>
</reference>
<dbReference type="STRING" id="37653.A0A0L8FK64"/>
<dbReference type="EMBL" id="KQ430353">
    <property type="protein sequence ID" value="KOF64267.1"/>
    <property type="molecule type" value="Genomic_DNA"/>
</dbReference>
<name>A0A0L8FK64_OCTBM</name>
<sequence length="174" mass="20229">MKNPIFPLKSLDGTPVMVGSKNGFISKLKAEISMYKEPGSINTFYCRIHQQNLYAKSMKFSNVMCIVVPCVNIIKSRALNLLVHVVPRKEIFAFMDMKRKFASELQNEDWGRGHLVHDMYKHVKVFQTKLQLWERQLRNGNVFHFPTLAQHGQADSSTFAYEFDSFKKEFSGRF</sequence>
<dbReference type="AlphaFoldDB" id="A0A0L8FK64"/>
<gene>
    <name evidence="1" type="ORF">OCBIM_22017547mg</name>
</gene>
<dbReference type="OrthoDB" id="6137485at2759"/>
<evidence type="ECO:0000313" key="1">
    <source>
        <dbReference type="EMBL" id="KOF64267.1"/>
    </source>
</evidence>
<dbReference type="PANTHER" id="PTHR45913">
    <property type="entry name" value="EPM2A-INTERACTING PROTEIN 1"/>
    <property type="match status" value="1"/>
</dbReference>
<dbReference type="PANTHER" id="PTHR45913:SF21">
    <property type="entry name" value="DUF4371 DOMAIN-CONTAINING PROTEIN"/>
    <property type="match status" value="1"/>
</dbReference>
<accession>A0A0L8FK64</accession>
<organism evidence="1">
    <name type="scientific">Octopus bimaculoides</name>
    <name type="common">California two-spotted octopus</name>
    <dbReference type="NCBI Taxonomy" id="37653"/>
    <lineage>
        <taxon>Eukaryota</taxon>
        <taxon>Metazoa</taxon>
        <taxon>Spiralia</taxon>
        <taxon>Lophotrochozoa</taxon>
        <taxon>Mollusca</taxon>
        <taxon>Cephalopoda</taxon>
        <taxon>Coleoidea</taxon>
        <taxon>Octopodiformes</taxon>
        <taxon>Octopoda</taxon>
        <taxon>Incirrata</taxon>
        <taxon>Octopodidae</taxon>
        <taxon>Octopus</taxon>
    </lineage>
</organism>